<dbReference type="InterPro" id="IPR015940">
    <property type="entry name" value="UBA"/>
</dbReference>
<dbReference type="HOGENOM" id="CLU_024293_0_1_1"/>
<evidence type="ECO:0000256" key="1">
    <source>
        <dbReference type="SAM" id="MobiDB-lite"/>
    </source>
</evidence>
<feature type="compositionally biased region" description="Polar residues" evidence="1">
    <location>
        <begin position="107"/>
        <end position="121"/>
    </location>
</feature>
<dbReference type="SMART" id="SM00727">
    <property type="entry name" value="STI1"/>
    <property type="match status" value="2"/>
</dbReference>
<dbReference type="Pfam" id="PF00240">
    <property type="entry name" value="ubiquitin"/>
    <property type="match status" value="1"/>
</dbReference>
<evidence type="ECO:0000259" key="2">
    <source>
        <dbReference type="PROSITE" id="PS50030"/>
    </source>
</evidence>
<feature type="region of interest" description="Disordered" evidence="1">
    <location>
        <begin position="227"/>
        <end position="332"/>
    </location>
</feature>
<dbReference type="KEGG" id="cci:CC1G_15070"/>
<evidence type="ECO:0000313" key="5">
    <source>
        <dbReference type="Proteomes" id="UP000001861"/>
    </source>
</evidence>
<dbReference type="OMA" id="PGMDMFG"/>
<dbReference type="RefSeq" id="XP_002910736.1">
    <property type="nucleotide sequence ID" value="XM_002910690.1"/>
</dbReference>
<dbReference type="InterPro" id="IPR019956">
    <property type="entry name" value="Ubiquitin_dom"/>
</dbReference>
<dbReference type="InterPro" id="IPR019954">
    <property type="entry name" value="Ubiquitin_CS"/>
</dbReference>
<feature type="compositionally biased region" description="Gly residues" evidence="1">
    <location>
        <begin position="305"/>
        <end position="327"/>
    </location>
</feature>
<accession>D6RP84</accession>
<dbReference type="InterPro" id="IPR006636">
    <property type="entry name" value="STI1_HS-bd"/>
</dbReference>
<dbReference type="PANTHER" id="PTHR10677:SF3">
    <property type="entry name" value="FI07626P-RELATED"/>
    <property type="match status" value="1"/>
</dbReference>
<dbReference type="STRING" id="240176.D6RP84"/>
<dbReference type="InParanoid" id="D6RP84"/>
<reference evidence="4 5" key="1">
    <citation type="journal article" date="2010" name="Proc. Natl. Acad. Sci. U.S.A.">
        <title>Insights into evolution of multicellular fungi from the assembled chromosomes of the mushroom Coprinopsis cinerea (Coprinus cinereus).</title>
        <authorList>
            <person name="Stajich J.E."/>
            <person name="Wilke S.K."/>
            <person name="Ahren D."/>
            <person name="Au C.H."/>
            <person name="Birren B.W."/>
            <person name="Borodovsky M."/>
            <person name="Burns C."/>
            <person name="Canback B."/>
            <person name="Casselton L.A."/>
            <person name="Cheng C.K."/>
            <person name="Deng J."/>
            <person name="Dietrich F.S."/>
            <person name="Fargo D.C."/>
            <person name="Farman M.L."/>
            <person name="Gathman A.C."/>
            <person name="Goldberg J."/>
            <person name="Guigo R."/>
            <person name="Hoegger P.J."/>
            <person name="Hooker J.B."/>
            <person name="Huggins A."/>
            <person name="James T.Y."/>
            <person name="Kamada T."/>
            <person name="Kilaru S."/>
            <person name="Kodira C."/>
            <person name="Kues U."/>
            <person name="Kupfer D."/>
            <person name="Kwan H.S."/>
            <person name="Lomsadze A."/>
            <person name="Li W."/>
            <person name="Lilly W.W."/>
            <person name="Ma L.J."/>
            <person name="Mackey A.J."/>
            <person name="Manning G."/>
            <person name="Martin F."/>
            <person name="Muraguchi H."/>
            <person name="Natvig D.O."/>
            <person name="Palmerini H."/>
            <person name="Ramesh M.A."/>
            <person name="Rehmeyer C.J."/>
            <person name="Roe B.A."/>
            <person name="Shenoy N."/>
            <person name="Stanke M."/>
            <person name="Ter-Hovhannisyan V."/>
            <person name="Tunlid A."/>
            <person name="Velagapudi R."/>
            <person name="Vision T.J."/>
            <person name="Zeng Q."/>
            <person name="Zolan M.E."/>
            <person name="Pukkila P.J."/>
        </authorList>
    </citation>
    <scope>NUCLEOTIDE SEQUENCE [LARGE SCALE GENOMIC DNA]</scope>
    <source>
        <strain evidence="5">Okayama-7 / 130 / ATCC MYA-4618 / FGSC 9003</strain>
    </source>
</reference>
<dbReference type="AlphaFoldDB" id="D6RP84"/>
<dbReference type="CDD" id="cd16106">
    <property type="entry name" value="Ubl_Dsk2p_like"/>
    <property type="match status" value="1"/>
</dbReference>
<dbReference type="FunFam" id="3.10.20.90:FF:000205">
    <property type="entry name" value="2'-5'-oligoadenylate synthase-like protein 2"/>
    <property type="match status" value="1"/>
</dbReference>
<dbReference type="GO" id="GO:0005829">
    <property type="term" value="C:cytosol"/>
    <property type="evidence" value="ECO:0007669"/>
    <property type="project" value="TreeGrafter"/>
</dbReference>
<dbReference type="SMART" id="SM00213">
    <property type="entry name" value="UBQ"/>
    <property type="match status" value="1"/>
</dbReference>
<dbReference type="SMART" id="SM00165">
    <property type="entry name" value="UBA"/>
    <property type="match status" value="1"/>
</dbReference>
<dbReference type="EMBL" id="AACS02000008">
    <property type="protein sequence ID" value="EFI27242.1"/>
    <property type="molecule type" value="Genomic_DNA"/>
</dbReference>
<dbReference type="Pfam" id="PF00627">
    <property type="entry name" value="UBA"/>
    <property type="match status" value="1"/>
</dbReference>
<evidence type="ECO:0000259" key="3">
    <source>
        <dbReference type="PROSITE" id="PS50053"/>
    </source>
</evidence>
<protein>
    <submittedName>
        <fullName evidence="4">Uncharacterized protein</fullName>
    </submittedName>
</protein>
<name>D6RP84_COPC7</name>
<dbReference type="CDD" id="cd14399">
    <property type="entry name" value="UBA_PLICs"/>
    <property type="match status" value="1"/>
</dbReference>
<comment type="caution">
    <text evidence="4">The sequence shown here is derived from an EMBL/GenBank/DDBJ whole genome shotgun (WGS) entry which is preliminary data.</text>
</comment>
<dbReference type="InterPro" id="IPR009060">
    <property type="entry name" value="UBA-like_sf"/>
</dbReference>
<dbReference type="FunCoup" id="D6RP84">
    <property type="interactions" value="390"/>
</dbReference>
<feature type="compositionally biased region" description="Low complexity" evidence="1">
    <location>
        <begin position="248"/>
        <end position="276"/>
    </location>
</feature>
<dbReference type="Gene3D" id="3.10.20.90">
    <property type="entry name" value="Phosphatidylinositol 3-kinase Catalytic Subunit, Chain A, domain 1"/>
    <property type="match status" value="1"/>
</dbReference>
<dbReference type="InterPro" id="IPR029071">
    <property type="entry name" value="Ubiquitin-like_domsf"/>
</dbReference>
<gene>
    <name evidence="4" type="ORF">CC1G_15070</name>
</gene>
<dbReference type="FunFam" id="1.10.8.10:FF:000079">
    <property type="entry name" value="Ubiquitin family protein"/>
    <property type="match status" value="1"/>
</dbReference>
<dbReference type="eggNOG" id="KOG0010">
    <property type="taxonomic scope" value="Eukaryota"/>
</dbReference>
<feature type="compositionally biased region" description="Gly residues" evidence="1">
    <location>
        <begin position="227"/>
        <end position="238"/>
    </location>
</feature>
<dbReference type="Pfam" id="PF23195">
    <property type="entry name" value="UBQLN1"/>
    <property type="match status" value="1"/>
</dbReference>
<feature type="domain" description="Ubiquitin-like" evidence="3">
    <location>
        <begin position="10"/>
        <end position="85"/>
    </location>
</feature>
<dbReference type="VEuPathDB" id="FungiDB:CC1G_15070"/>
<dbReference type="PROSITE" id="PS00299">
    <property type="entry name" value="UBIQUITIN_1"/>
    <property type="match status" value="1"/>
</dbReference>
<organism evidence="4 5">
    <name type="scientific">Coprinopsis cinerea (strain Okayama-7 / 130 / ATCC MYA-4618 / FGSC 9003)</name>
    <name type="common">Inky cap fungus</name>
    <name type="synonym">Hormographiella aspergillata</name>
    <dbReference type="NCBI Taxonomy" id="240176"/>
    <lineage>
        <taxon>Eukaryota</taxon>
        <taxon>Fungi</taxon>
        <taxon>Dikarya</taxon>
        <taxon>Basidiomycota</taxon>
        <taxon>Agaricomycotina</taxon>
        <taxon>Agaricomycetes</taxon>
        <taxon>Agaricomycetidae</taxon>
        <taxon>Agaricales</taxon>
        <taxon>Agaricineae</taxon>
        <taxon>Psathyrellaceae</taxon>
        <taxon>Coprinopsis</taxon>
    </lineage>
</organism>
<dbReference type="Gene3D" id="1.10.8.10">
    <property type="entry name" value="DNA helicase RuvA subunit, C-terminal domain"/>
    <property type="match status" value="1"/>
</dbReference>
<dbReference type="PROSITE" id="PS50053">
    <property type="entry name" value="UBIQUITIN_2"/>
    <property type="match status" value="1"/>
</dbReference>
<dbReference type="PROSITE" id="PS50030">
    <property type="entry name" value="UBA"/>
    <property type="match status" value="1"/>
</dbReference>
<evidence type="ECO:0000313" key="4">
    <source>
        <dbReference type="EMBL" id="EFI27242.1"/>
    </source>
</evidence>
<dbReference type="SUPFAM" id="SSF54236">
    <property type="entry name" value="Ubiquitin-like"/>
    <property type="match status" value="1"/>
</dbReference>
<dbReference type="GO" id="GO:0006511">
    <property type="term" value="P:ubiquitin-dependent protein catabolic process"/>
    <property type="evidence" value="ECO:0007669"/>
    <property type="project" value="TreeGrafter"/>
</dbReference>
<dbReference type="InterPro" id="IPR015496">
    <property type="entry name" value="Ubiquilin"/>
</dbReference>
<feature type="domain" description="UBA" evidence="2">
    <location>
        <begin position="381"/>
        <end position="425"/>
    </location>
</feature>
<keyword evidence="5" id="KW-1185">Reference proteome</keyword>
<dbReference type="OrthoDB" id="267397at2759"/>
<sequence length="428" mass="43841">MSSESTNNEIQVNIKGPSELKLQITISTDKTVQELKQAIAEKSDVAADRQRLIYSGRVLKDEDLLSVYKIQSSHTIHMVKGVAKGAGSGSGSSTGASSTSQPLPRMQTGQNPHDPLTQLNSHMGFGAMAGINPFADMGLNPNDPNMMQTMFNSPQFMQQMASMLSNPAIMDQVIAMNPQLAGMAPQIRQMFSSPMFREMISNPDTLRNMMNMAQMMQGSGMGGMGGMGMNPFGMGGGQASSFPAPGVPNTGSNQSSTTPSSESTNNSNNTSTTTPGAGTGGGGGAGAGAGGPMPMPFFNPWFGGPAAGAGTGTPGSGTGGEGQGQGAGQNPFAGNPFFNPEFMQQMQQMWGAGALGPGFGGLGAGGLGSPAAAAAGGDTRPPEERFQVQLQQLQDMGFTNAQQNIRALLATGGNVHSAIEYILGGGGL</sequence>
<dbReference type="GO" id="GO:0031593">
    <property type="term" value="F:polyubiquitin modification-dependent protein binding"/>
    <property type="evidence" value="ECO:0007669"/>
    <property type="project" value="TreeGrafter"/>
</dbReference>
<dbReference type="PRINTS" id="PR00348">
    <property type="entry name" value="UBIQUITIN"/>
</dbReference>
<dbReference type="Proteomes" id="UP000001861">
    <property type="component" value="Unassembled WGS sequence"/>
</dbReference>
<dbReference type="GeneID" id="9378139"/>
<dbReference type="InterPro" id="IPR000626">
    <property type="entry name" value="Ubiquitin-like_dom"/>
</dbReference>
<proteinExistence type="predicted"/>
<dbReference type="PANTHER" id="PTHR10677">
    <property type="entry name" value="UBIQUILIN"/>
    <property type="match status" value="1"/>
</dbReference>
<dbReference type="SUPFAM" id="SSF46934">
    <property type="entry name" value="UBA-like"/>
    <property type="match status" value="1"/>
</dbReference>
<feature type="compositionally biased region" description="Gly residues" evidence="1">
    <location>
        <begin position="277"/>
        <end position="291"/>
    </location>
</feature>
<feature type="region of interest" description="Disordered" evidence="1">
    <location>
        <begin position="83"/>
        <end position="121"/>
    </location>
</feature>